<evidence type="ECO:0000313" key="6">
    <source>
        <dbReference type="Proteomes" id="UP000275028"/>
    </source>
</evidence>
<dbReference type="Proteomes" id="UP000275028">
    <property type="component" value="Segment"/>
</dbReference>
<keyword evidence="3" id="KW-0812">Transmembrane</keyword>
<dbReference type="RefSeq" id="YP_009841808.1">
    <property type="nucleotide sequence ID" value="NC_048735.1"/>
</dbReference>
<evidence type="ECO:0000256" key="2">
    <source>
        <dbReference type="ARBA" id="ARBA00022638"/>
    </source>
</evidence>
<dbReference type="KEGG" id="vg:55612002"/>
<dbReference type="EC" id="3.4.24.75" evidence="5"/>
<dbReference type="InterPro" id="IPR016047">
    <property type="entry name" value="M23ase_b-sheet_dom"/>
</dbReference>
<protein>
    <submittedName>
        <fullName evidence="5">Glycyl-glycine endopeptidase</fullName>
        <ecNumber evidence="5">3.4.24.75</ecNumber>
    </submittedName>
</protein>
<dbReference type="PANTHER" id="PTHR21666:SF270">
    <property type="entry name" value="MUREIN HYDROLASE ACTIVATOR ENVC"/>
    <property type="match status" value="1"/>
</dbReference>
<dbReference type="GO" id="GO:0004222">
    <property type="term" value="F:metalloendopeptidase activity"/>
    <property type="evidence" value="ECO:0007669"/>
    <property type="project" value="TreeGrafter"/>
</dbReference>
<dbReference type="InterPro" id="IPR011055">
    <property type="entry name" value="Dup_hybrid_motif"/>
</dbReference>
<evidence type="ECO:0000313" key="5">
    <source>
        <dbReference type="EMBL" id="AYP68390.1"/>
    </source>
</evidence>
<evidence type="ECO:0000259" key="4">
    <source>
        <dbReference type="Pfam" id="PF01551"/>
    </source>
</evidence>
<dbReference type="GeneID" id="55612002"/>
<keyword evidence="5" id="KW-0378">Hydrolase</keyword>
<keyword evidence="2" id="KW-0081">Bacteriolytic enzyme</keyword>
<dbReference type="SUPFAM" id="SSF51261">
    <property type="entry name" value="Duplicated hybrid motif"/>
    <property type="match status" value="1"/>
</dbReference>
<dbReference type="GO" id="GO:0042742">
    <property type="term" value="P:defense response to bacterium"/>
    <property type="evidence" value="ECO:0007669"/>
    <property type="project" value="UniProtKB-KW"/>
</dbReference>
<keyword evidence="3" id="KW-0472">Membrane</keyword>
<gene>
    <name evidence="5" type="primary">lytM</name>
    <name evidence="5" type="ORF">BboS125_00020</name>
</gene>
<dbReference type="Gene3D" id="2.70.70.10">
    <property type="entry name" value="Glucose Permease (Domain IIA)"/>
    <property type="match status" value="1"/>
</dbReference>
<feature type="domain" description="M23ase beta-sheet core" evidence="4">
    <location>
        <begin position="25"/>
        <end position="119"/>
    </location>
</feature>
<keyword evidence="3" id="KW-1133">Transmembrane helix</keyword>
<reference evidence="5 6" key="1">
    <citation type="submission" date="2018-09" db="EMBL/GenBank/DDBJ databases">
        <title>Comparative Genomic Analysis of Eight Novel Haloalkaliphilic Bacteriophages from Lake Elmenteita, Kenya.</title>
        <authorList>
            <person name="Akhwale J.K."/>
        </authorList>
    </citation>
    <scope>NUCLEOTIDE SEQUENCE [LARGE SCALE GENOMIC DNA]</scope>
</reference>
<evidence type="ECO:0000256" key="3">
    <source>
        <dbReference type="SAM" id="Phobius"/>
    </source>
</evidence>
<dbReference type="CDD" id="cd12797">
    <property type="entry name" value="M23_peptidase"/>
    <property type="match status" value="1"/>
</dbReference>
<dbReference type="EMBL" id="MH884509">
    <property type="protein sequence ID" value="AYP68390.1"/>
    <property type="molecule type" value="Genomic_DNA"/>
</dbReference>
<keyword evidence="1" id="KW-0929">Antimicrobial</keyword>
<name>A0A3G3BW47_9CAUD</name>
<proteinExistence type="predicted"/>
<dbReference type="Pfam" id="PF01551">
    <property type="entry name" value="Peptidase_M23"/>
    <property type="match status" value="1"/>
</dbReference>
<sequence length="241" mass="26374">MITKTAAGFKVTTGFQEVSKLHPNGHTGLDIAIPEGTPLYSIGKGVVEKVVDYGDVNAGKTVIVQLQDGTRAVYGHLSEWAVETGDKIDAGQLLAYSGNTGRSTGAHLHISLQDQAGNYITPESIVDQALVQKAGFQLPSLPKLENPFAGTMDALAEFNEKLDAIGDWFIYWFNPVNLGTEIWDGMNFLIMHETTAYVLMGGTMAGIMLWALGANWPKKYVFWTWVSYWGFRMFVTSLGGM</sequence>
<evidence type="ECO:0000256" key="1">
    <source>
        <dbReference type="ARBA" id="ARBA00022529"/>
    </source>
</evidence>
<keyword evidence="6" id="KW-1185">Reference proteome</keyword>
<organism evidence="5 6">
    <name type="scientific">Bacillus phage vB_BboS-125</name>
    <dbReference type="NCBI Taxonomy" id="2419618"/>
    <lineage>
        <taxon>Viruses</taxon>
        <taxon>Duplodnaviria</taxon>
        <taxon>Heunggongvirae</taxon>
        <taxon>Uroviricota</taxon>
        <taxon>Caudoviricetes</taxon>
        <taxon>Elmenteitavirus</taxon>
        <taxon>Elmenteitavirus ev125</taxon>
    </lineage>
</organism>
<accession>A0A3G3BW47</accession>
<dbReference type="PANTHER" id="PTHR21666">
    <property type="entry name" value="PEPTIDASE-RELATED"/>
    <property type="match status" value="1"/>
</dbReference>
<dbReference type="InterPro" id="IPR050570">
    <property type="entry name" value="Cell_wall_metabolism_enzyme"/>
</dbReference>
<feature type="transmembrane region" description="Helical" evidence="3">
    <location>
        <begin position="196"/>
        <end position="214"/>
    </location>
</feature>
<dbReference type="GO" id="GO:0031640">
    <property type="term" value="P:killing of cells of another organism"/>
    <property type="evidence" value="ECO:0007669"/>
    <property type="project" value="UniProtKB-KW"/>
</dbReference>